<proteinExistence type="predicted"/>
<organism evidence="1">
    <name type="scientific">marine sediment metagenome</name>
    <dbReference type="NCBI Taxonomy" id="412755"/>
    <lineage>
        <taxon>unclassified sequences</taxon>
        <taxon>metagenomes</taxon>
        <taxon>ecological metagenomes</taxon>
    </lineage>
</organism>
<sequence>MTRFDKDAIHKRLEAIARGEGELSEKEAWDVAFHMTDWLEELEAWTAFCANPEALSDQAVDDILMDFLTHVPNHIAAASKIYNDVPVTDVFGVGATVEDEEDEDEG</sequence>
<accession>A0A0F9LW27</accession>
<dbReference type="AlphaFoldDB" id="A0A0F9LW27"/>
<evidence type="ECO:0000313" key="1">
    <source>
        <dbReference type="EMBL" id="KKM68560.1"/>
    </source>
</evidence>
<comment type="caution">
    <text evidence="1">The sequence shown here is derived from an EMBL/GenBank/DDBJ whole genome shotgun (WGS) entry which is preliminary data.</text>
</comment>
<dbReference type="EMBL" id="LAZR01010146">
    <property type="protein sequence ID" value="KKM68560.1"/>
    <property type="molecule type" value="Genomic_DNA"/>
</dbReference>
<protein>
    <submittedName>
        <fullName evidence="1">Uncharacterized protein</fullName>
    </submittedName>
</protein>
<name>A0A0F9LW27_9ZZZZ</name>
<gene>
    <name evidence="1" type="ORF">LCGC14_1459660</name>
</gene>
<reference evidence="1" key="1">
    <citation type="journal article" date="2015" name="Nature">
        <title>Complex archaea that bridge the gap between prokaryotes and eukaryotes.</title>
        <authorList>
            <person name="Spang A."/>
            <person name="Saw J.H."/>
            <person name="Jorgensen S.L."/>
            <person name="Zaremba-Niedzwiedzka K."/>
            <person name="Martijn J."/>
            <person name="Lind A.E."/>
            <person name="van Eijk R."/>
            <person name="Schleper C."/>
            <person name="Guy L."/>
            <person name="Ettema T.J."/>
        </authorList>
    </citation>
    <scope>NUCLEOTIDE SEQUENCE</scope>
</reference>